<evidence type="ECO:0000313" key="14">
    <source>
        <dbReference type="Proteomes" id="UP000199062"/>
    </source>
</evidence>
<dbReference type="InterPro" id="IPR014729">
    <property type="entry name" value="Rossmann-like_a/b/a_fold"/>
</dbReference>
<comment type="pathway">
    <text evidence="8">Cofactor biosynthesis; NAD(+) biosynthesis; NAD(+) from deamido-NAD(+) (ammonia route): step 1/1.</text>
</comment>
<dbReference type="RefSeq" id="WP_089818848.1">
    <property type="nucleotide sequence ID" value="NZ_FOZK01000005.1"/>
</dbReference>
<evidence type="ECO:0000256" key="7">
    <source>
        <dbReference type="ARBA" id="ARBA00023027"/>
    </source>
</evidence>
<dbReference type="UniPathway" id="UPA00253">
    <property type="reaction ID" value="UER00333"/>
</dbReference>
<dbReference type="OrthoDB" id="39312at2157"/>
<dbReference type="Pfam" id="PF02540">
    <property type="entry name" value="NAD_synthase"/>
    <property type="match status" value="1"/>
</dbReference>
<comment type="subunit">
    <text evidence="8">Homodimer.</text>
</comment>
<evidence type="ECO:0000256" key="1">
    <source>
        <dbReference type="ARBA" id="ARBA00005859"/>
    </source>
</evidence>
<keyword evidence="5 8" id="KW-0067">ATP-binding</keyword>
<dbReference type="NCBIfam" id="NF010587">
    <property type="entry name" value="PRK13980.1"/>
    <property type="match status" value="1"/>
</dbReference>
<feature type="binding site" evidence="8">
    <location>
        <position position="205"/>
    </location>
    <ligand>
        <name>ATP</name>
        <dbReference type="ChEBI" id="CHEBI:30616"/>
    </ligand>
</feature>
<feature type="binding site" evidence="8">
    <location>
        <position position="55"/>
    </location>
    <ligand>
        <name>Mg(2+)</name>
        <dbReference type="ChEBI" id="CHEBI:18420"/>
    </ligand>
</feature>
<dbReference type="HAMAP" id="MF_00193">
    <property type="entry name" value="NadE_ammonia_dep"/>
    <property type="match status" value="1"/>
</dbReference>
<feature type="domain" description="NAD/GMP synthase" evidence="12">
    <location>
        <begin position="29"/>
        <end position="270"/>
    </location>
</feature>
<dbReference type="GO" id="GO:0046872">
    <property type="term" value="F:metal ion binding"/>
    <property type="evidence" value="ECO:0007669"/>
    <property type="project" value="UniProtKB-KW"/>
</dbReference>
<evidence type="ECO:0000256" key="10">
    <source>
        <dbReference type="RuleBase" id="RU003812"/>
    </source>
</evidence>
<feature type="binding site" evidence="8">
    <location>
        <begin position="49"/>
        <end position="56"/>
    </location>
    <ligand>
        <name>ATP</name>
        <dbReference type="ChEBI" id="CHEBI:30616"/>
    </ligand>
</feature>
<keyword evidence="3 8" id="KW-0479">Metal-binding</keyword>
<comment type="catalytic activity">
    <reaction evidence="8 10">
        <text>deamido-NAD(+) + NH4(+) + ATP = AMP + diphosphate + NAD(+) + H(+)</text>
        <dbReference type="Rhea" id="RHEA:21188"/>
        <dbReference type="ChEBI" id="CHEBI:15378"/>
        <dbReference type="ChEBI" id="CHEBI:28938"/>
        <dbReference type="ChEBI" id="CHEBI:30616"/>
        <dbReference type="ChEBI" id="CHEBI:33019"/>
        <dbReference type="ChEBI" id="CHEBI:57540"/>
        <dbReference type="ChEBI" id="CHEBI:58437"/>
        <dbReference type="ChEBI" id="CHEBI:456215"/>
        <dbReference type="EC" id="6.3.1.5"/>
    </reaction>
</comment>
<dbReference type="GO" id="GO:0008795">
    <property type="term" value="F:NAD+ synthase activity"/>
    <property type="evidence" value="ECO:0007669"/>
    <property type="project" value="UniProtKB-UniRule"/>
</dbReference>
<dbReference type="GO" id="GO:0005737">
    <property type="term" value="C:cytoplasm"/>
    <property type="evidence" value="ECO:0007669"/>
    <property type="project" value="InterPro"/>
</dbReference>
<proteinExistence type="inferred from homology"/>
<dbReference type="GO" id="GO:0004359">
    <property type="term" value="F:glutaminase activity"/>
    <property type="evidence" value="ECO:0007669"/>
    <property type="project" value="InterPro"/>
</dbReference>
<dbReference type="AlphaFoldDB" id="A0A1I6M712"/>
<keyword evidence="6 8" id="KW-0460">Magnesium</keyword>
<evidence type="ECO:0000259" key="12">
    <source>
        <dbReference type="Pfam" id="PF02540"/>
    </source>
</evidence>
<gene>
    <name evidence="8" type="primary">nadE</name>
    <name evidence="13" type="ORF">SAMN05216559_3887</name>
</gene>
<dbReference type="CDD" id="cd00553">
    <property type="entry name" value="NAD_synthase"/>
    <property type="match status" value="1"/>
</dbReference>
<feature type="binding site" evidence="8">
    <location>
        <position position="159"/>
    </location>
    <ligand>
        <name>Mg(2+)</name>
        <dbReference type="ChEBI" id="CHEBI:18420"/>
    </ligand>
</feature>
<name>A0A1I6M712_9EURY</name>
<dbReference type="NCBIfam" id="TIGR00552">
    <property type="entry name" value="nadE"/>
    <property type="match status" value="1"/>
</dbReference>
<feature type="binding site" description="in other chain" evidence="8">
    <location>
        <position position="167"/>
    </location>
    <ligand>
        <name>deamido-NAD(+)</name>
        <dbReference type="ChEBI" id="CHEBI:58437"/>
        <note>ligand shared between two neighboring subunits</note>
    </ligand>
</feature>
<organism evidence="13 14">
    <name type="scientific">Halomicrobium zhouii</name>
    <dbReference type="NCBI Taxonomy" id="767519"/>
    <lineage>
        <taxon>Archaea</taxon>
        <taxon>Methanobacteriati</taxon>
        <taxon>Methanobacteriota</taxon>
        <taxon>Stenosarchaea group</taxon>
        <taxon>Halobacteria</taxon>
        <taxon>Halobacteriales</taxon>
        <taxon>Haloarculaceae</taxon>
        <taxon>Halomicrobium</taxon>
    </lineage>
</organism>
<dbReference type="EC" id="6.3.1.5" evidence="8 10"/>
<feature type="region of interest" description="Disordered" evidence="11">
    <location>
        <begin position="258"/>
        <end position="277"/>
    </location>
</feature>
<evidence type="ECO:0000256" key="5">
    <source>
        <dbReference type="ARBA" id="ARBA00022840"/>
    </source>
</evidence>
<feature type="binding site" description="in other chain" evidence="8">
    <location>
        <position position="134"/>
    </location>
    <ligand>
        <name>deamido-NAD(+)</name>
        <dbReference type="ChEBI" id="CHEBI:58437"/>
        <note>ligand shared between two neighboring subunits</note>
    </ligand>
</feature>
<dbReference type="GO" id="GO:0005524">
    <property type="term" value="F:ATP binding"/>
    <property type="evidence" value="ECO:0007669"/>
    <property type="project" value="UniProtKB-UniRule"/>
</dbReference>
<dbReference type="STRING" id="767519.SAMN05216559_3887"/>
<evidence type="ECO:0000256" key="4">
    <source>
        <dbReference type="ARBA" id="ARBA00022741"/>
    </source>
</evidence>
<evidence type="ECO:0000313" key="13">
    <source>
        <dbReference type="EMBL" id="SFS11525.1"/>
    </source>
</evidence>
<dbReference type="Proteomes" id="UP000199062">
    <property type="component" value="Unassembled WGS sequence"/>
</dbReference>
<keyword evidence="4 8" id="KW-0547">Nucleotide-binding</keyword>
<dbReference type="SUPFAM" id="SSF52402">
    <property type="entry name" value="Adenine nucleotide alpha hydrolases-like"/>
    <property type="match status" value="1"/>
</dbReference>
<evidence type="ECO:0000256" key="9">
    <source>
        <dbReference type="RuleBase" id="RU003811"/>
    </source>
</evidence>
<dbReference type="PANTHER" id="PTHR23090:SF9">
    <property type="entry name" value="GLUTAMINE-DEPENDENT NAD(+) SYNTHETASE"/>
    <property type="match status" value="1"/>
</dbReference>
<keyword evidence="7 8" id="KW-0520">NAD</keyword>
<reference evidence="13 14" key="1">
    <citation type="submission" date="2016-10" db="EMBL/GenBank/DDBJ databases">
        <authorList>
            <person name="de Groot N.N."/>
        </authorList>
    </citation>
    <scope>NUCLEOTIDE SEQUENCE [LARGE SCALE GENOMIC DNA]</scope>
    <source>
        <strain evidence="13 14">CGMCC 1.10457</strain>
    </source>
</reference>
<evidence type="ECO:0000256" key="11">
    <source>
        <dbReference type="SAM" id="MobiDB-lite"/>
    </source>
</evidence>
<dbReference type="FunFam" id="3.40.50.620:FF:000106">
    <property type="entry name" value="Glutamine-dependent NAD(+) synthetase"/>
    <property type="match status" value="1"/>
</dbReference>
<dbReference type="PANTHER" id="PTHR23090">
    <property type="entry name" value="NH 3 /GLUTAMINE-DEPENDENT NAD + SYNTHETASE"/>
    <property type="match status" value="1"/>
</dbReference>
<dbReference type="InterPro" id="IPR022310">
    <property type="entry name" value="NAD/GMP_synthase"/>
</dbReference>
<keyword evidence="14" id="KW-1185">Reference proteome</keyword>
<dbReference type="GO" id="GO:0009435">
    <property type="term" value="P:NAD+ biosynthetic process"/>
    <property type="evidence" value="ECO:0007669"/>
    <property type="project" value="UniProtKB-UniRule"/>
</dbReference>
<protein>
    <recommendedName>
        <fullName evidence="8 10">NH(3)-dependent NAD(+) synthetase</fullName>
        <ecNumber evidence="8 10">6.3.1.5</ecNumber>
    </recommendedName>
</protein>
<dbReference type="EMBL" id="FOZK01000005">
    <property type="protein sequence ID" value="SFS11525.1"/>
    <property type="molecule type" value="Genomic_DNA"/>
</dbReference>
<dbReference type="InterPro" id="IPR003694">
    <property type="entry name" value="NAD_synthase"/>
</dbReference>
<evidence type="ECO:0000256" key="2">
    <source>
        <dbReference type="ARBA" id="ARBA00022598"/>
    </source>
</evidence>
<evidence type="ECO:0000256" key="3">
    <source>
        <dbReference type="ARBA" id="ARBA00022723"/>
    </source>
</evidence>
<feature type="binding site" evidence="8">
    <location>
        <position position="183"/>
    </location>
    <ligand>
        <name>ATP</name>
        <dbReference type="ChEBI" id="CHEBI:30616"/>
    </ligand>
</feature>
<accession>A0A1I6M712</accession>
<sequence length="277" mass="29706">MSESTTVRRAESPLDVSFSEDELAAHREHITGFIESMVAEAGADGAVIGLSGGIDSTLTAFLAVEALGADSVYGLVMPSEVNREANMSDAERVASDLLGIEYDVVGIEPIVDTFLEAYPDAEGDTMAEGNLMVRTRAVLNYLAANHRNALVLGTGNKSEALVGYFTKYGDGAVDCHPIANLYKAQVRQLAKHVDVPADLAEKTSSAEMWVGQTDEEEMGLDYPTLDSILALHIEGGVSKSATAKEIGVDEAAVERVRELNTQSEHKRHVPPEPDPLY</sequence>
<feature type="binding site" evidence="8">
    <location>
        <position position="154"/>
    </location>
    <ligand>
        <name>ATP</name>
        <dbReference type="ChEBI" id="CHEBI:30616"/>
    </ligand>
</feature>
<feature type="binding site" description="in other chain" evidence="8">
    <location>
        <begin position="265"/>
        <end position="266"/>
    </location>
    <ligand>
        <name>deamido-NAD(+)</name>
        <dbReference type="ChEBI" id="CHEBI:58437"/>
        <note>ligand shared between two neighboring subunits</note>
    </ligand>
</feature>
<evidence type="ECO:0000256" key="6">
    <source>
        <dbReference type="ARBA" id="ARBA00022842"/>
    </source>
</evidence>
<evidence type="ECO:0000256" key="8">
    <source>
        <dbReference type="HAMAP-Rule" id="MF_00193"/>
    </source>
</evidence>
<feature type="binding site" evidence="8">
    <location>
        <position position="174"/>
    </location>
    <ligand>
        <name>deamido-NAD(+)</name>
        <dbReference type="ChEBI" id="CHEBI:58437"/>
        <note>ligand shared between two neighboring subunits</note>
    </ligand>
</feature>
<dbReference type="Gene3D" id="3.40.50.620">
    <property type="entry name" value="HUPs"/>
    <property type="match status" value="1"/>
</dbReference>
<comment type="similarity">
    <text evidence="1 8 9">Belongs to the NAD synthetase family.</text>
</comment>
<dbReference type="InterPro" id="IPR022926">
    <property type="entry name" value="NH(3)-dep_NAD(+)_synth"/>
</dbReference>
<dbReference type="GO" id="GO:0003952">
    <property type="term" value="F:NAD+ synthase (glutamine-hydrolyzing) activity"/>
    <property type="evidence" value="ECO:0007669"/>
    <property type="project" value="InterPro"/>
</dbReference>
<keyword evidence="2 8" id="KW-0436">Ligase</keyword>
<comment type="function">
    <text evidence="8">Catalyzes the ATP-dependent amidation of deamido-NAD to form NAD. Uses ammonia as a nitrogen source.</text>
</comment>